<dbReference type="InterPro" id="IPR029046">
    <property type="entry name" value="LolA/LolB/LppX"/>
</dbReference>
<feature type="chain" id="PRO_5039192134" evidence="2">
    <location>
        <begin position="21"/>
        <end position="205"/>
    </location>
</feature>
<reference evidence="3" key="1">
    <citation type="submission" date="2020-10" db="EMBL/GenBank/DDBJ databases">
        <authorList>
            <person name="Gilroy R."/>
        </authorList>
    </citation>
    <scope>NUCLEOTIDE SEQUENCE</scope>
    <source>
        <strain evidence="3">CHK136-897</strain>
    </source>
</reference>
<name>A0A9D1MSC1_9PROT</name>
<evidence type="ECO:0000256" key="2">
    <source>
        <dbReference type="SAM" id="SignalP"/>
    </source>
</evidence>
<dbReference type="PANTHER" id="PTHR35869:SF1">
    <property type="entry name" value="OUTER-MEMBRANE LIPOPROTEIN CARRIER PROTEIN"/>
    <property type="match status" value="1"/>
</dbReference>
<protein>
    <submittedName>
        <fullName evidence="3">Outer membrane lipoprotein carrier protein LolA</fullName>
    </submittedName>
</protein>
<keyword evidence="1 2" id="KW-0732">Signal</keyword>
<dbReference type="Proteomes" id="UP000824142">
    <property type="component" value="Unassembled WGS sequence"/>
</dbReference>
<feature type="signal peptide" evidence="2">
    <location>
        <begin position="1"/>
        <end position="20"/>
    </location>
</feature>
<accession>A0A9D1MSC1</accession>
<evidence type="ECO:0000313" key="4">
    <source>
        <dbReference type="Proteomes" id="UP000824142"/>
    </source>
</evidence>
<dbReference type="InterPro" id="IPR004564">
    <property type="entry name" value="OM_lipoprot_carrier_LolA-like"/>
</dbReference>
<evidence type="ECO:0000256" key="1">
    <source>
        <dbReference type="ARBA" id="ARBA00022729"/>
    </source>
</evidence>
<organism evidence="3 4">
    <name type="scientific">Candidatus Enterousia avicola</name>
    <dbReference type="NCBI Taxonomy" id="2840787"/>
    <lineage>
        <taxon>Bacteria</taxon>
        <taxon>Pseudomonadati</taxon>
        <taxon>Pseudomonadota</taxon>
        <taxon>Alphaproteobacteria</taxon>
        <taxon>Candidatus Enterousia</taxon>
    </lineage>
</organism>
<reference evidence="3" key="2">
    <citation type="journal article" date="2021" name="PeerJ">
        <title>Extensive microbial diversity within the chicken gut microbiome revealed by metagenomics and culture.</title>
        <authorList>
            <person name="Gilroy R."/>
            <person name="Ravi A."/>
            <person name="Getino M."/>
            <person name="Pursley I."/>
            <person name="Horton D.L."/>
            <person name="Alikhan N.F."/>
            <person name="Baker D."/>
            <person name="Gharbi K."/>
            <person name="Hall N."/>
            <person name="Watson M."/>
            <person name="Adriaenssens E.M."/>
            <person name="Foster-Nyarko E."/>
            <person name="Jarju S."/>
            <person name="Secka A."/>
            <person name="Antonio M."/>
            <person name="Oren A."/>
            <person name="Chaudhuri R.R."/>
            <person name="La Ragione R."/>
            <person name="Hildebrand F."/>
            <person name="Pallen M.J."/>
        </authorList>
    </citation>
    <scope>NUCLEOTIDE SEQUENCE</scope>
    <source>
        <strain evidence="3">CHK136-897</strain>
    </source>
</reference>
<dbReference type="Gene3D" id="2.50.20.10">
    <property type="entry name" value="Lipoprotein localisation LolA/LolB/LppX"/>
    <property type="match status" value="1"/>
</dbReference>
<evidence type="ECO:0000313" key="3">
    <source>
        <dbReference type="EMBL" id="HIU65552.1"/>
    </source>
</evidence>
<dbReference type="CDD" id="cd16325">
    <property type="entry name" value="LolA"/>
    <property type="match status" value="1"/>
</dbReference>
<comment type="caution">
    <text evidence="3">The sequence shown here is derived from an EMBL/GenBank/DDBJ whole genome shotgun (WGS) entry which is preliminary data.</text>
</comment>
<proteinExistence type="predicted"/>
<dbReference type="AlphaFoldDB" id="A0A9D1MSC1"/>
<keyword evidence="3" id="KW-0449">Lipoprotein</keyword>
<dbReference type="SUPFAM" id="SSF89392">
    <property type="entry name" value="Prokaryotic lipoproteins and lipoprotein localization factors"/>
    <property type="match status" value="1"/>
</dbReference>
<dbReference type="PANTHER" id="PTHR35869">
    <property type="entry name" value="OUTER-MEMBRANE LIPOPROTEIN CARRIER PROTEIN"/>
    <property type="match status" value="1"/>
</dbReference>
<dbReference type="EMBL" id="DVNO01000023">
    <property type="protein sequence ID" value="HIU65552.1"/>
    <property type="molecule type" value="Genomic_DNA"/>
</dbReference>
<dbReference type="Pfam" id="PF03548">
    <property type="entry name" value="LolA"/>
    <property type="match status" value="1"/>
</dbReference>
<sequence length="205" mass="22557">MKKVFLAILFGFSCMFNAVAAVDNGLIDSAEKYLNSITGLSGKFIQTANGKNEKGTFSMLRPGKVRLDYNNLPIQLIADGSDLYFFDKSLDQITTVPLTSTPAGILIRENIDLRNADINVIDTADMDKVFSLKMNLRGQEGLGTMTVVFDKSPVKLNSWTVVDATGAKTDVAFDGLKTKTDFPSDYFQIQHHRTISTSGGDDFYD</sequence>
<gene>
    <name evidence="3" type="ORF">IAC63_02845</name>
</gene>